<evidence type="ECO:0000256" key="9">
    <source>
        <dbReference type="ARBA" id="ARBA00023136"/>
    </source>
</evidence>
<evidence type="ECO:0000256" key="8">
    <source>
        <dbReference type="ARBA" id="ARBA00023065"/>
    </source>
</evidence>
<dbReference type="InterPro" id="IPR004772">
    <property type="entry name" value="TrkH"/>
</dbReference>
<keyword evidence="2 10" id="KW-0813">Transport</keyword>
<evidence type="ECO:0000256" key="10">
    <source>
        <dbReference type="PIRNR" id="PIRNR006247"/>
    </source>
</evidence>
<evidence type="ECO:0000256" key="7">
    <source>
        <dbReference type="ARBA" id="ARBA00022989"/>
    </source>
</evidence>
<keyword evidence="6 10" id="KW-0630">Potassium</keyword>
<evidence type="ECO:0000256" key="4">
    <source>
        <dbReference type="ARBA" id="ARBA00022538"/>
    </source>
</evidence>
<feature type="transmembrane region" description="Helical" evidence="11">
    <location>
        <begin position="37"/>
        <end position="57"/>
    </location>
</feature>
<comment type="caution">
    <text evidence="12">The sequence shown here is derived from an EMBL/GenBank/DDBJ whole genome shotgun (WGS) entry which is preliminary data.</text>
</comment>
<keyword evidence="9 10" id="KW-0472">Membrane</keyword>
<evidence type="ECO:0000313" key="12">
    <source>
        <dbReference type="EMBL" id="NBN65568.1"/>
    </source>
</evidence>
<protein>
    <recommendedName>
        <fullName evidence="10">Trk system potassium uptake protein</fullName>
    </recommendedName>
</protein>
<comment type="similarity">
    <text evidence="10">Belongs to the TrkH potassium transport family.</text>
</comment>
<name>A0ABW9ZLI3_9HYPH</name>
<dbReference type="PANTHER" id="PTHR32024">
    <property type="entry name" value="TRK SYSTEM POTASSIUM UPTAKE PROTEIN TRKG-RELATED"/>
    <property type="match status" value="1"/>
</dbReference>
<reference evidence="12 13" key="1">
    <citation type="submission" date="2020-01" db="EMBL/GenBank/DDBJ databases">
        <authorList>
            <person name="Peng S.Y."/>
            <person name="Li J."/>
            <person name="Wang M."/>
            <person name="Wang L."/>
            <person name="Wang C.Q."/>
            <person name="Wang J.R."/>
        </authorList>
    </citation>
    <scope>NUCLEOTIDE SEQUENCE [LARGE SCALE GENOMIC DNA]</scope>
    <source>
        <strain evidence="12 13">XCT-34</strain>
    </source>
</reference>
<keyword evidence="3 10" id="KW-1003">Cell membrane</keyword>
<keyword evidence="10" id="KW-0997">Cell inner membrane</keyword>
<organism evidence="12 13">
    <name type="scientific">Pannonibacter tanglangensis</name>
    <dbReference type="NCBI Taxonomy" id="2750084"/>
    <lineage>
        <taxon>Bacteria</taxon>
        <taxon>Pseudomonadati</taxon>
        <taxon>Pseudomonadota</taxon>
        <taxon>Alphaproteobacteria</taxon>
        <taxon>Hyphomicrobiales</taxon>
        <taxon>Stappiaceae</taxon>
        <taxon>Pannonibacter</taxon>
    </lineage>
</organism>
<feature type="transmembrane region" description="Helical" evidence="11">
    <location>
        <begin position="268"/>
        <end position="286"/>
    </location>
</feature>
<keyword evidence="7 11" id="KW-1133">Transmembrane helix</keyword>
<keyword evidence="4 10" id="KW-0633">Potassium transport</keyword>
<comment type="function">
    <text evidence="10">Low-affinity potassium transport system. Interacts with Trk system potassium uptake protein TrkA.</text>
</comment>
<evidence type="ECO:0000256" key="1">
    <source>
        <dbReference type="ARBA" id="ARBA00004651"/>
    </source>
</evidence>
<feature type="transmembrane region" description="Helical" evidence="11">
    <location>
        <begin position="385"/>
        <end position="411"/>
    </location>
</feature>
<keyword evidence="8 10" id="KW-0406">Ion transport</keyword>
<dbReference type="Proteomes" id="UP000541347">
    <property type="component" value="Unassembled WGS sequence"/>
</dbReference>
<accession>A0ABW9ZLI3</accession>
<feature type="transmembrane region" description="Helical" evidence="11">
    <location>
        <begin position="235"/>
        <end position="256"/>
    </location>
</feature>
<dbReference type="Pfam" id="PF02386">
    <property type="entry name" value="TrkH"/>
    <property type="match status" value="2"/>
</dbReference>
<proteinExistence type="inferred from homology"/>
<evidence type="ECO:0000256" key="6">
    <source>
        <dbReference type="ARBA" id="ARBA00022958"/>
    </source>
</evidence>
<feature type="transmembrane region" description="Helical" evidence="11">
    <location>
        <begin position="322"/>
        <end position="347"/>
    </location>
</feature>
<keyword evidence="13" id="KW-1185">Reference proteome</keyword>
<gene>
    <name evidence="12" type="ORF">GWI71_17885</name>
</gene>
<feature type="transmembrane region" description="Helical" evidence="11">
    <location>
        <begin position="452"/>
        <end position="477"/>
    </location>
</feature>
<sequence length="480" mass="51765">MDFRAVILPIGRLLIIIALFMLLPAGADLIAGDGDWTVFATTALLLGVAGALISTALEGHQFQFRPRETFLFVNAAWLVFSFAGAIPFYLSDVGLTFAESFFETASGLTTTGSTVITGLDSQPPGILLWRSLLNWIGGIGIVVIGILLLPSLRIGGSQLFAIESSEKVNKPYGRVEPFVARLLMLYLTLSIACALAYYVAGMSAFDAVNFMMGTVATGGFATSDSSMAKYGTNTMLWISIVFMMMSAMPFLFFLYLAEGRPNPHKGQVFFFICLTALISFCVFLSINGRVEGDPFTLLTRATFNIVSVITTTGFAAGDYLLWGNFAIAMFFFTTFIGGCSGSTAGGFKIFRIQIVLSAVRVMLKRASHPHRVIEPRYAGRPVPPAVLEGVLVFSVLYTATFAVFAMIYLMLGLDLETALSASITAQANVGPGIGPIIGPAGTFASLPDSVTWLLGFQMILGRLELMGGLLVFTPYFWSQR</sequence>
<evidence type="ECO:0000313" key="13">
    <source>
        <dbReference type="Proteomes" id="UP000541347"/>
    </source>
</evidence>
<evidence type="ECO:0000256" key="3">
    <source>
        <dbReference type="ARBA" id="ARBA00022475"/>
    </source>
</evidence>
<dbReference type="RefSeq" id="WP_161677566.1">
    <property type="nucleotide sequence ID" value="NZ_JAABLP010000005.1"/>
</dbReference>
<dbReference type="InterPro" id="IPR003445">
    <property type="entry name" value="Cat_transpt"/>
</dbReference>
<comment type="subcellular location">
    <subcellularLocation>
        <location evidence="10">Cell inner membrane</location>
        <topology evidence="10">Multi-pass membrane protein</topology>
    </subcellularLocation>
    <subcellularLocation>
        <location evidence="1">Cell membrane</location>
        <topology evidence="1">Multi-pass membrane protein</topology>
    </subcellularLocation>
</comment>
<feature type="transmembrane region" description="Helical" evidence="11">
    <location>
        <begin position="132"/>
        <end position="152"/>
    </location>
</feature>
<feature type="transmembrane region" description="Helical" evidence="11">
    <location>
        <begin position="69"/>
        <end position="90"/>
    </location>
</feature>
<feature type="transmembrane region" description="Helical" evidence="11">
    <location>
        <begin position="178"/>
        <end position="198"/>
    </location>
</feature>
<evidence type="ECO:0000256" key="11">
    <source>
        <dbReference type="SAM" id="Phobius"/>
    </source>
</evidence>
<dbReference type="EMBL" id="JAABLP010000005">
    <property type="protein sequence ID" value="NBN65568.1"/>
    <property type="molecule type" value="Genomic_DNA"/>
</dbReference>
<dbReference type="PIRSF" id="PIRSF006247">
    <property type="entry name" value="TrkH"/>
    <property type="match status" value="1"/>
</dbReference>
<evidence type="ECO:0000256" key="2">
    <source>
        <dbReference type="ARBA" id="ARBA00022448"/>
    </source>
</evidence>
<dbReference type="PANTHER" id="PTHR32024:SF3">
    <property type="entry name" value="TRK SYSTEM POTASSIUM UPTAKE PROTEIN"/>
    <property type="match status" value="1"/>
</dbReference>
<keyword evidence="5 11" id="KW-0812">Transmembrane</keyword>
<evidence type="ECO:0000256" key="5">
    <source>
        <dbReference type="ARBA" id="ARBA00022692"/>
    </source>
</evidence>